<evidence type="ECO:0000313" key="2">
    <source>
        <dbReference type="EMBL" id="KPQ27653.1"/>
    </source>
</evidence>
<dbReference type="AlphaFoldDB" id="A0A0P7YZX9"/>
<comment type="caution">
    <text evidence="2">The sequence shown here is derived from an EMBL/GenBank/DDBJ whole genome shotgun (WGS) entry which is preliminary data.</text>
</comment>
<dbReference type="GO" id="GO:0004803">
    <property type="term" value="F:transposase activity"/>
    <property type="evidence" value="ECO:0007669"/>
    <property type="project" value="InterPro"/>
</dbReference>
<protein>
    <submittedName>
        <fullName evidence="2">Putative transposase</fullName>
    </submittedName>
</protein>
<name>A0A0P7YZX9_9GAMM</name>
<dbReference type="GO" id="GO:0006313">
    <property type="term" value="P:DNA transposition"/>
    <property type="evidence" value="ECO:0007669"/>
    <property type="project" value="InterPro"/>
</dbReference>
<evidence type="ECO:0000313" key="3">
    <source>
        <dbReference type="Proteomes" id="UP000050416"/>
    </source>
</evidence>
<proteinExistence type="predicted"/>
<evidence type="ECO:0000259" key="1">
    <source>
        <dbReference type="Pfam" id="PF04986"/>
    </source>
</evidence>
<feature type="domain" description="Transposase IS801/IS1294" evidence="1">
    <location>
        <begin position="2"/>
        <end position="54"/>
    </location>
</feature>
<dbReference type="Pfam" id="PF04986">
    <property type="entry name" value="Y2_Tnp"/>
    <property type="match status" value="1"/>
</dbReference>
<organism evidence="2 3">
    <name type="scientific">Marinobacter excellens HL-55</name>
    <dbReference type="NCBI Taxonomy" id="1305731"/>
    <lineage>
        <taxon>Bacteria</taxon>
        <taxon>Pseudomonadati</taxon>
        <taxon>Pseudomonadota</taxon>
        <taxon>Gammaproteobacteria</taxon>
        <taxon>Pseudomonadales</taxon>
        <taxon>Marinobacteraceae</taxon>
        <taxon>Marinobacter</taxon>
    </lineage>
</organism>
<dbReference type="EMBL" id="LJZQ01000025">
    <property type="protein sequence ID" value="KPQ27653.1"/>
    <property type="molecule type" value="Genomic_DNA"/>
</dbReference>
<dbReference type="STRING" id="1305731.GCA_000934705_00742"/>
<dbReference type="InterPro" id="IPR007069">
    <property type="entry name" value="Transposase_32"/>
</dbReference>
<gene>
    <name evidence="2" type="ORF">HLUCCX14_14180</name>
</gene>
<dbReference type="Proteomes" id="UP000050416">
    <property type="component" value="Unassembled WGS sequence"/>
</dbReference>
<reference evidence="2 3" key="1">
    <citation type="submission" date="2015-09" db="EMBL/GenBank/DDBJ databases">
        <title>Identification and resolution of microdiversity through metagenomic sequencing of parallel consortia.</title>
        <authorList>
            <person name="Nelson W.C."/>
            <person name="Romine M.F."/>
            <person name="Lindemann S.R."/>
        </authorList>
    </citation>
    <scope>NUCLEOTIDE SEQUENCE [LARGE SCALE GENOMIC DNA]</scope>
    <source>
        <strain evidence="2">HL-55</strain>
    </source>
</reference>
<accession>A0A0P7YZX9</accession>
<dbReference type="PATRIC" id="fig|1305731.5.peg.1312"/>
<sequence length="56" mass="6630">MVGYQARYTHRIAISKSRLVSLDGDRIKLRCKDYLEGRRHKTLHFEGAEFIPRIKV</sequence>
<dbReference type="GO" id="GO:0003677">
    <property type="term" value="F:DNA binding"/>
    <property type="evidence" value="ECO:0007669"/>
    <property type="project" value="InterPro"/>
</dbReference>